<proteinExistence type="predicted"/>
<accession>A5YSN4</accession>
<protein>
    <submittedName>
        <fullName evidence="1">Truncated IS1341-type transposase</fullName>
    </submittedName>
</protein>
<organism evidence="1">
    <name type="scientific">uncultured haloarchaeon</name>
    <dbReference type="NCBI Taxonomy" id="160804"/>
    <lineage>
        <taxon>Archaea</taxon>
        <taxon>Methanobacteriati</taxon>
        <taxon>Methanobacteriota</taxon>
        <taxon>Stenosarchaea group</taxon>
        <taxon>Halobacteria</taxon>
        <taxon>Halobacteriales</taxon>
        <taxon>Halobacteriaceae</taxon>
        <taxon>environmental samples</taxon>
    </lineage>
</organism>
<dbReference type="EMBL" id="EF583994">
    <property type="protein sequence ID" value="ABQ75991.1"/>
    <property type="molecule type" value="Genomic_DNA"/>
</dbReference>
<reference evidence="1" key="1">
    <citation type="journal article" date="2007" name="ISME J.">
        <title>Genomic plasticity in prokaryotes: the case of the square haloarchaeon.</title>
        <authorList>
            <person name="Cuadros-Orellana S."/>
            <person name="Martin-Cuadrado A.B."/>
            <person name="Legault B."/>
            <person name="D'Auria G."/>
            <person name="Zhaxybayeva O."/>
            <person name="Papke R.T."/>
            <person name="Rodriguez-Valera F."/>
        </authorList>
    </citation>
    <scope>NUCLEOTIDE SEQUENCE</scope>
</reference>
<evidence type="ECO:0000313" key="1">
    <source>
        <dbReference type="EMBL" id="ABQ75991.1"/>
    </source>
</evidence>
<name>A5YSN4_9EURY</name>
<sequence length="94" mass="10461">MEVRRTAPVKLDVPDQRREDFHESAQQFLHCANRAAAFCWDDTNYKACVTANSTARNALYDELRASLQTLCKKASDVLCKLSQAVSNAGNKPSV</sequence>
<dbReference type="AlphaFoldDB" id="A5YSN4"/>